<sequence>MLASGIESISFPASRFELSTPIRSRSKNSSKKSRKQRKAQDRRRSLSPDRPLPPLTKNRRRQHGVREAERRRIYKKASIHRGQGRDRGIDYAIRQGGGGQGESHKGSPRHPCRARASTSPPPLSLSLSPFPLQCKQNRHAPPASRNRLNYYTLHLASFPFLGPNSNDSKRTPRTAFGRRYLSRIPAVGRRNLWRSAVHSGRQGEASRRVRIIERERERGE</sequence>
<dbReference type="EMBL" id="AMZH03002645">
    <property type="protein sequence ID" value="RRT74880.1"/>
    <property type="molecule type" value="Genomic_DNA"/>
</dbReference>
<reference evidence="2 3" key="1">
    <citation type="journal article" date="2014" name="Agronomy (Basel)">
        <title>A Draft Genome Sequence for Ensete ventricosum, the Drought-Tolerant Tree Against Hunger.</title>
        <authorList>
            <person name="Harrison J."/>
            <person name="Moore K.A."/>
            <person name="Paszkiewicz K."/>
            <person name="Jones T."/>
            <person name="Grant M."/>
            <person name="Ambacheew D."/>
            <person name="Muzemil S."/>
            <person name="Studholme D.J."/>
        </authorList>
    </citation>
    <scope>NUCLEOTIDE SEQUENCE [LARGE SCALE GENOMIC DNA]</scope>
</reference>
<evidence type="ECO:0000313" key="2">
    <source>
        <dbReference type="EMBL" id="RRT74880.1"/>
    </source>
</evidence>
<name>A0A427AF88_ENSVE</name>
<dbReference type="AlphaFoldDB" id="A0A427AF88"/>
<evidence type="ECO:0000256" key="1">
    <source>
        <dbReference type="SAM" id="MobiDB-lite"/>
    </source>
</evidence>
<feature type="compositionally biased region" description="Basic and acidic residues" evidence="1">
    <location>
        <begin position="38"/>
        <end position="47"/>
    </location>
</feature>
<accession>A0A427AF88</accession>
<evidence type="ECO:0000313" key="3">
    <source>
        <dbReference type="Proteomes" id="UP000287651"/>
    </source>
</evidence>
<protein>
    <submittedName>
        <fullName evidence="2">Uncharacterized protein</fullName>
    </submittedName>
</protein>
<proteinExistence type="predicted"/>
<dbReference type="Proteomes" id="UP000287651">
    <property type="component" value="Unassembled WGS sequence"/>
</dbReference>
<feature type="region of interest" description="Disordered" evidence="1">
    <location>
        <begin position="1"/>
        <end position="123"/>
    </location>
</feature>
<gene>
    <name evidence="2" type="ORF">B296_00031827</name>
</gene>
<feature type="compositionally biased region" description="Basic residues" evidence="1">
    <location>
        <begin position="24"/>
        <end position="37"/>
    </location>
</feature>
<organism evidence="2 3">
    <name type="scientific">Ensete ventricosum</name>
    <name type="common">Abyssinian banana</name>
    <name type="synonym">Musa ensete</name>
    <dbReference type="NCBI Taxonomy" id="4639"/>
    <lineage>
        <taxon>Eukaryota</taxon>
        <taxon>Viridiplantae</taxon>
        <taxon>Streptophyta</taxon>
        <taxon>Embryophyta</taxon>
        <taxon>Tracheophyta</taxon>
        <taxon>Spermatophyta</taxon>
        <taxon>Magnoliopsida</taxon>
        <taxon>Liliopsida</taxon>
        <taxon>Zingiberales</taxon>
        <taxon>Musaceae</taxon>
        <taxon>Ensete</taxon>
    </lineage>
</organism>
<comment type="caution">
    <text evidence="2">The sequence shown here is derived from an EMBL/GenBank/DDBJ whole genome shotgun (WGS) entry which is preliminary data.</text>
</comment>